<gene>
    <name evidence="2" type="ORF">CBP76_05225</name>
</gene>
<dbReference type="EMBL" id="NIPR01000011">
    <property type="protein sequence ID" value="PMD71515.1"/>
    <property type="molecule type" value="Genomic_DNA"/>
</dbReference>
<keyword evidence="1" id="KW-0472">Membrane</keyword>
<protein>
    <submittedName>
        <fullName evidence="2">Uncharacterized protein</fullName>
    </submittedName>
</protein>
<accession>A0A2N7AV59</accession>
<comment type="caution">
    <text evidence="2">The sequence shown here is derived from an EMBL/GenBank/DDBJ whole genome shotgun (WGS) entry which is preliminary data.</text>
</comment>
<keyword evidence="1" id="KW-0812">Transmembrane</keyword>
<dbReference type="Proteomes" id="UP000235649">
    <property type="component" value="Unassembled WGS sequence"/>
</dbReference>
<evidence type="ECO:0000313" key="2">
    <source>
        <dbReference type="EMBL" id="PMD71515.1"/>
    </source>
</evidence>
<keyword evidence="1" id="KW-1133">Transmembrane helix</keyword>
<reference evidence="2 3" key="1">
    <citation type="submission" date="2017-05" db="EMBL/GenBank/DDBJ databases">
        <title>Lactobacillus nurukis nov., sp. nov., isolated from nuruk.</title>
        <authorList>
            <person name="Kim S.-J."/>
        </authorList>
    </citation>
    <scope>NUCLEOTIDE SEQUENCE [LARGE SCALE GENOMIC DNA]</scope>
    <source>
        <strain evidence="2 3">SYF10-1a</strain>
    </source>
</reference>
<dbReference type="RefSeq" id="WP_102195890.1">
    <property type="nucleotide sequence ID" value="NZ_NIPR01000011.1"/>
</dbReference>
<keyword evidence="3" id="KW-1185">Reference proteome</keyword>
<sequence>MPPHIIMGYSLEEWLSLFSLFSIFIGALAWFVNVLIIKPLRSDIKNLSNQFKSFKDETKNDNQTLTEIFKDHEKRLIRVEDRIGIGINNEK</sequence>
<dbReference type="OrthoDB" id="2300550at2"/>
<evidence type="ECO:0000256" key="1">
    <source>
        <dbReference type="SAM" id="Phobius"/>
    </source>
</evidence>
<organism evidence="2 3">
    <name type="scientific">Companilactobacillus nuruki</name>
    <dbReference type="NCBI Taxonomy" id="1993540"/>
    <lineage>
        <taxon>Bacteria</taxon>
        <taxon>Bacillati</taxon>
        <taxon>Bacillota</taxon>
        <taxon>Bacilli</taxon>
        <taxon>Lactobacillales</taxon>
        <taxon>Lactobacillaceae</taxon>
        <taxon>Companilactobacillus</taxon>
    </lineage>
</organism>
<evidence type="ECO:0000313" key="3">
    <source>
        <dbReference type="Proteomes" id="UP000235649"/>
    </source>
</evidence>
<proteinExistence type="predicted"/>
<feature type="transmembrane region" description="Helical" evidence="1">
    <location>
        <begin position="14"/>
        <end position="37"/>
    </location>
</feature>
<name>A0A2N7AV59_9LACO</name>
<dbReference type="AlphaFoldDB" id="A0A2N7AV59"/>